<evidence type="ECO:0000313" key="2">
    <source>
        <dbReference type="Proteomes" id="UP000187891"/>
    </source>
</evidence>
<dbReference type="CDD" id="cd20293">
    <property type="entry name" value="cupin_HutD_N"/>
    <property type="match status" value="1"/>
</dbReference>
<gene>
    <name evidence="1" type="primary">ves</name>
    <name evidence="1" type="ORF">DSM25559_1156</name>
</gene>
<dbReference type="PANTHER" id="PTHR37943">
    <property type="entry name" value="PROTEIN VES"/>
    <property type="match status" value="1"/>
</dbReference>
<dbReference type="Gene3D" id="2.60.120.10">
    <property type="entry name" value="Jelly Rolls"/>
    <property type="match status" value="1"/>
</dbReference>
<evidence type="ECO:0000313" key="1">
    <source>
        <dbReference type="EMBL" id="SCX12929.1"/>
    </source>
</evidence>
<dbReference type="InterPro" id="IPR011051">
    <property type="entry name" value="RmlC_Cupin_sf"/>
</dbReference>
<dbReference type="Pfam" id="PF05962">
    <property type="entry name" value="HutD"/>
    <property type="match status" value="1"/>
</dbReference>
<dbReference type="InterPro" id="IPR010282">
    <property type="entry name" value="Uncharacterised_HutD/Ves"/>
</dbReference>
<dbReference type="SUPFAM" id="SSF51182">
    <property type="entry name" value="RmlC-like cupins"/>
    <property type="match status" value="1"/>
</dbReference>
<sequence length="185" mass="20149">MKILRAGDYKRMPWKNGKGETVEIAVFPPDASIDTFDWRISMASIVEDGAFSTFENIDRTLVVLSGEGITLFVDGSDPVELRQNSEPHRFAADTPTFATLLSGPMTDLNIMVRRGRAVCQVRRQTSGSVEAYATGATVVFALDSWTKDGFQHLAPNDCVVLDPGDVLALDGDDNSSFLVVLTTTT</sequence>
<dbReference type="AlphaFoldDB" id="A0A1R3THX8"/>
<dbReference type="STRING" id="1907666.DSM25559_1156"/>
<proteinExistence type="predicted"/>
<dbReference type="RefSeq" id="WP_077118429.1">
    <property type="nucleotide sequence ID" value="NZ_FMUE01000002.1"/>
</dbReference>
<name>A0A1R3THX8_9HYPH</name>
<dbReference type="Proteomes" id="UP000187891">
    <property type="component" value="Unassembled WGS sequence"/>
</dbReference>
<protein>
    <submittedName>
        <fullName evidence="1">Various environmental stresses-induced protein</fullName>
    </submittedName>
</protein>
<reference evidence="2" key="1">
    <citation type="submission" date="2016-10" db="EMBL/GenBank/DDBJ databases">
        <authorList>
            <person name="Wibberg D."/>
        </authorList>
    </citation>
    <scope>NUCLEOTIDE SEQUENCE [LARGE SCALE GENOMIC DNA]</scope>
</reference>
<organism evidence="1 2">
    <name type="scientific">Agrobacterium rosae</name>
    <dbReference type="NCBI Taxonomy" id="1972867"/>
    <lineage>
        <taxon>Bacteria</taxon>
        <taxon>Pseudomonadati</taxon>
        <taxon>Pseudomonadota</taxon>
        <taxon>Alphaproteobacteria</taxon>
        <taxon>Hyphomicrobiales</taxon>
        <taxon>Rhizobiaceae</taxon>
        <taxon>Rhizobium/Agrobacterium group</taxon>
        <taxon>Agrobacterium</taxon>
    </lineage>
</organism>
<dbReference type="InterPro" id="IPR014710">
    <property type="entry name" value="RmlC-like_jellyroll"/>
</dbReference>
<accession>A0A1R3THX8</accession>
<dbReference type="PANTHER" id="PTHR37943:SF1">
    <property type="entry name" value="PROTEIN VES"/>
    <property type="match status" value="1"/>
</dbReference>
<dbReference type="EMBL" id="FMUE01000002">
    <property type="protein sequence ID" value="SCX12929.1"/>
    <property type="molecule type" value="Genomic_DNA"/>
</dbReference>